<protein>
    <submittedName>
        <fullName evidence="1">Uncharacterized protein</fullName>
    </submittedName>
</protein>
<proteinExistence type="predicted"/>
<name>A0A504YKA9_FASGI</name>
<accession>A0A504YKA9</accession>
<dbReference type="Proteomes" id="UP000316759">
    <property type="component" value="Unassembled WGS sequence"/>
</dbReference>
<dbReference type="AlphaFoldDB" id="A0A504YKA9"/>
<gene>
    <name evidence="1" type="ORF">FGIG_03324</name>
</gene>
<dbReference type="EMBL" id="SUNJ01008999">
    <property type="protein sequence ID" value="TPP60769.1"/>
    <property type="molecule type" value="Genomic_DNA"/>
</dbReference>
<evidence type="ECO:0000313" key="2">
    <source>
        <dbReference type="Proteomes" id="UP000316759"/>
    </source>
</evidence>
<sequence>MISFRVNVKQHLSFLTNAFNVPNIKHKENRFR</sequence>
<keyword evidence="2" id="KW-1185">Reference proteome</keyword>
<organism evidence="1 2">
    <name type="scientific">Fasciola gigantica</name>
    <name type="common">Giant liver fluke</name>
    <dbReference type="NCBI Taxonomy" id="46835"/>
    <lineage>
        <taxon>Eukaryota</taxon>
        <taxon>Metazoa</taxon>
        <taxon>Spiralia</taxon>
        <taxon>Lophotrochozoa</taxon>
        <taxon>Platyhelminthes</taxon>
        <taxon>Trematoda</taxon>
        <taxon>Digenea</taxon>
        <taxon>Plagiorchiida</taxon>
        <taxon>Echinostomata</taxon>
        <taxon>Echinostomatoidea</taxon>
        <taxon>Fasciolidae</taxon>
        <taxon>Fasciola</taxon>
    </lineage>
</organism>
<reference evidence="1 2" key="1">
    <citation type="submission" date="2019-04" db="EMBL/GenBank/DDBJ databases">
        <title>Annotation for the trematode Fasciola gigantica.</title>
        <authorList>
            <person name="Choi Y.-J."/>
        </authorList>
    </citation>
    <scope>NUCLEOTIDE SEQUENCE [LARGE SCALE GENOMIC DNA]</scope>
    <source>
        <strain evidence="1">Uganda_cow_1</strain>
    </source>
</reference>
<comment type="caution">
    <text evidence="1">The sequence shown here is derived from an EMBL/GenBank/DDBJ whole genome shotgun (WGS) entry which is preliminary data.</text>
</comment>
<evidence type="ECO:0000313" key="1">
    <source>
        <dbReference type="EMBL" id="TPP60769.1"/>
    </source>
</evidence>